<evidence type="ECO:0000259" key="1">
    <source>
        <dbReference type="SMART" id="SM01008"/>
    </source>
</evidence>
<evidence type="ECO:0000313" key="3">
    <source>
        <dbReference type="Proteomes" id="UP000554342"/>
    </source>
</evidence>
<dbReference type="InterPro" id="IPR036856">
    <property type="entry name" value="Ald_Oxase/Xan_DH_a/b_sf"/>
</dbReference>
<dbReference type="InterPro" id="IPR037165">
    <property type="entry name" value="AldOxase/xan_DH_Mopterin-bd_sf"/>
</dbReference>
<dbReference type="InterPro" id="IPR016208">
    <property type="entry name" value="Ald_Oxase/xanthine_DH-like"/>
</dbReference>
<dbReference type="InterPro" id="IPR008274">
    <property type="entry name" value="AldOxase/xan_DH_MoCoBD1"/>
</dbReference>
<name>A0A840Z0D7_9SPHN</name>
<keyword evidence="2" id="KW-0560">Oxidoreductase</keyword>
<feature type="domain" description="Aldehyde oxidase/xanthine dehydrogenase a/b hammerhead" evidence="1">
    <location>
        <begin position="40"/>
        <end position="146"/>
    </location>
</feature>
<dbReference type="GO" id="GO:0005506">
    <property type="term" value="F:iron ion binding"/>
    <property type="evidence" value="ECO:0007669"/>
    <property type="project" value="InterPro"/>
</dbReference>
<dbReference type="EMBL" id="JACIJI010000005">
    <property type="protein sequence ID" value="MBB5719581.1"/>
    <property type="molecule type" value="Genomic_DNA"/>
</dbReference>
<dbReference type="AlphaFoldDB" id="A0A840Z0D7"/>
<keyword evidence="3" id="KW-1185">Reference proteome</keyword>
<dbReference type="SUPFAM" id="SSF56003">
    <property type="entry name" value="Molybdenum cofactor-binding domain"/>
    <property type="match status" value="1"/>
</dbReference>
<dbReference type="PANTHER" id="PTHR11908">
    <property type="entry name" value="XANTHINE DEHYDROGENASE"/>
    <property type="match status" value="1"/>
</dbReference>
<dbReference type="EC" id="1.17.1.4" evidence="2"/>
<accession>A0A840Z0D7</accession>
<dbReference type="Pfam" id="PF01315">
    <property type="entry name" value="Ald_Xan_dh_C"/>
    <property type="match status" value="1"/>
</dbReference>
<dbReference type="Pfam" id="PF02738">
    <property type="entry name" value="MoCoBD_1"/>
    <property type="match status" value="1"/>
</dbReference>
<dbReference type="Pfam" id="PF20256">
    <property type="entry name" value="MoCoBD_2"/>
    <property type="match status" value="1"/>
</dbReference>
<dbReference type="Proteomes" id="UP000554342">
    <property type="component" value="Unassembled WGS sequence"/>
</dbReference>
<protein>
    <submittedName>
        <fullName evidence="2">Xanthine dehydrogenase YagR molybdenum-binding subunit</fullName>
        <ecNumber evidence="2">1.17.1.4</ecNumber>
    </submittedName>
</protein>
<dbReference type="SUPFAM" id="SSF54665">
    <property type="entry name" value="CO dehydrogenase molybdoprotein N-domain-like"/>
    <property type="match status" value="1"/>
</dbReference>
<dbReference type="GO" id="GO:0004854">
    <property type="term" value="F:xanthine dehydrogenase activity"/>
    <property type="evidence" value="ECO:0007669"/>
    <property type="project" value="UniProtKB-EC"/>
</dbReference>
<dbReference type="InterPro" id="IPR046867">
    <property type="entry name" value="AldOxase/xan_DH_MoCoBD2"/>
</dbReference>
<sequence>MSNSATLKMDAAAEHSLLDDGVQGLIGQPLDRVDGPKKVAGKAPYSAEYAFDNLAYGVLVGAPFARGRITAIDDTAAMSLPGVLAIVSDPDKFLRNSGQGGQNEAPVQNAHEVFYMHQPVALAVAETFEQARAAAAAVVVRGEPIDGEYDFEARLDTADTPDDGVIPPATSQGDIDQAMVDAAVTVDGIWTTPGQNSAAMEPHVSTAIWDDDGLTLYGAYQMVASDRMQLADALGLDPEQVRIVSAYVGGGFGSKLGISSEAVASAIAAKQLGRPVKTVMTRQQVFDATIRRSNTRQRIRLGADENGVLHAIGHESLSSNLPDEDFFEPAGIATHFLYRGEHRRITHGIVRMNRMLSGSMRAPGEAVGLLALECAMDELAEKLGLDPVELRKRNIPDIDPEKQIPYSARKQVECLEEGAKRFGWDRRNRTPGAMREGEWLIGHGVAAAARTNQLMQSEAVARLTPEGRLVVETDMTDIGTGTYTVLMQIAGEMLGLPADRVDVHLGDSRFPPAAGSGGSWGAGSSGSSVYLACRKLREQLAEKLDCDPAKLTLKDGEAIADNRRVAITDLIGDGLEAHGRIEPGKTSESHTQSGYGAHFCEVRVNAVTGEVRVARWTAVYAAGRILNEKTARSQCYGGIIFGIGAALTEALVHDPRDGRIVNHDLAEYHVPVHADIPQLDVVLLPERDPYANPLQAKGIGELGIAGAGAAVANAVYNATGVRVRDYPLTLDKLLSGLPPV</sequence>
<comment type="caution">
    <text evidence="2">The sequence shown here is derived from an EMBL/GenBank/DDBJ whole genome shotgun (WGS) entry which is preliminary data.</text>
</comment>
<evidence type="ECO:0000313" key="2">
    <source>
        <dbReference type="EMBL" id="MBB5719581.1"/>
    </source>
</evidence>
<dbReference type="Gene3D" id="3.90.1170.50">
    <property type="entry name" value="Aldehyde oxidase/xanthine dehydrogenase, a/b hammerhead"/>
    <property type="match status" value="1"/>
</dbReference>
<gene>
    <name evidence="2" type="ORF">FHR23_002529</name>
</gene>
<dbReference type="Gene3D" id="3.30.365.10">
    <property type="entry name" value="Aldehyde oxidase/xanthine dehydrogenase, molybdopterin binding domain"/>
    <property type="match status" value="4"/>
</dbReference>
<proteinExistence type="predicted"/>
<dbReference type="PANTHER" id="PTHR11908:SF123">
    <property type="entry name" value="ALDEHYDE OXIDOREDUCTASE MOLYBDENUM-BINDING SUBUNIT PAOC"/>
    <property type="match status" value="1"/>
</dbReference>
<reference evidence="2 3" key="1">
    <citation type="submission" date="2020-08" db="EMBL/GenBank/DDBJ databases">
        <title>Genomic Encyclopedia of Type Strains, Phase IV (KMG-IV): sequencing the most valuable type-strain genomes for metagenomic binning, comparative biology and taxonomic classification.</title>
        <authorList>
            <person name="Goeker M."/>
        </authorList>
    </citation>
    <scope>NUCLEOTIDE SEQUENCE [LARGE SCALE GENOMIC DNA]</scope>
    <source>
        <strain evidence="2 3">DSM 27203</strain>
    </source>
</reference>
<dbReference type="SMART" id="SM01008">
    <property type="entry name" value="Ald_Xan_dh_C"/>
    <property type="match status" value="1"/>
</dbReference>
<dbReference type="RefSeq" id="WP_184004481.1">
    <property type="nucleotide sequence ID" value="NZ_BAABIF010000030.1"/>
</dbReference>
<organism evidence="2 3">
    <name type="scientific">Stakelama sediminis</name>
    <dbReference type="NCBI Taxonomy" id="463200"/>
    <lineage>
        <taxon>Bacteria</taxon>
        <taxon>Pseudomonadati</taxon>
        <taxon>Pseudomonadota</taxon>
        <taxon>Alphaproteobacteria</taxon>
        <taxon>Sphingomonadales</taxon>
        <taxon>Sphingomonadaceae</taxon>
        <taxon>Stakelama</taxon>
    </lineage>
</organism>
<dbReference type="InterPro" id="IPR000674">
    <property type="entry name" value="Ald_Oxase/Xan_DH_a/b"/>
</dbReference>